<keyword evidence="4" id="KW-0378">Hydrolase</keyword>
<evidence type="ECO:0000313" key="10">
    <source>
        <dbReference type="EMBL" id="SVB57557.1"/>
    </source>
</evidence>
<evidence type="ECO:0000256" key="1">
    <source>
        <dbReference type="ARBA" id="ARBA00004777"/>
    </source>
</evidence>
<dbReference type="SUPFAM" id="SSF51735">
    <property type="entry name" value="NAD(P)-binding Rossmann-fold domains"/>
    <property type="match status" value="1"/>
</dbReference>
<feature type="domain" description="Tetrahydrofolate dehydrogenase/cyclohydrolase catalytic" evidence="8">
    <location>
        <begin position="6"/>
        <end position="121"/>
    </location>
</feature>
<dbReference type="GO" id="GO:0005829">
    <property type="term" value="C:cytosol"/>
    <property type="evidence" value="ECO:0007669"/>
    <property type="project" value="TreeGrafter"/>
</dbReference>
<dbReference type="InterPro" id="IPR036291">
    <property type="entry name" value="NAD(P)-bd_dom_sf"/>
</dbReference>
<dbReference type="FunFam" id="3.40.50.10860:FF:000005">
    <property type="entry name" value="C-1-tetrahydrofolate synthase, cytoplasmic, putative"/>
    <property type="match status" value="1"/>
</dbReference>
<dbReference type="Pfam" id="PF00763">
    <property type="entry name" value="THF_DHG_CYH"/>
    <property type="match status" value="1"/>
</dbReference>
<keyword evidence="3" id="KW-0554">One-carbon metabolism</keyword>
<dbReference type="HAMAP" id="MF_01576">
    <property type="entry name" value="THF_DHG_CYH"/>
    <property type="match status" value="1"/>
</dbReference>
<dbReference type="InterPro" id="IPR020867">
    <property type="entry name" value="THF_DH/CycHdrlase_CS"/>
</dbReference>
<evidence type="ECO:0000256" key="2">
    <source>
        <dbReference type="ARBA" id="ARBA00011738"/>
    </source>
</evidence>
<dbReference type="SUPFAM" id="SSF53223">
    <property type="entry name" value="Aminoacid dehydrogenase-like, N-terminal domain"/>
    <property type="match status" value="1"/>
</dbReference>
<reference evidence="10" key="1">
    <citation type="submission" date="2018-05" db="EMBL/GenBank/DDBJ databases">
        <authorList>
            <person name="Lanie J.A."/>
            <person name="Ng W.-L."/>
            <person name="Kazmierczak K.M."/>
            <person name="Andrzejewski T.M."/>
            <person name="Davidsen T.M."/>
            <person name="Wayne K.J."/>
            <person name="Tettelin H."/>
            <person name="Glass J.I."/>
            <person name="Rusch D."/>
            <person name="Podicherti R."/>
            <person name="Tsui H.-C.T."/>
            <person name="Winkler M.E."/>
        </authorList>
    </citation>
    <scope>NUCLEOTIDE SEQUENCE</scope>
</reference>
<evidence type="ECO:0000256" key="5">
    <source>
        <dbReference type="ARBA" id="ARBA00022857"/>
    </source>
</evidence>
<dbReference type="Gene3D" id="3.40.50.10860">
    <property type="entry name" value="Leucine Dehydrogenase, chain A, domain 1"/>
    <property type="match status" value="1"/>
</dbReference>
<dbReference type="FunFam" id="3.40.50.720:FF:000006">
    <property type="entry name" value="Bifunctional protein FolD"/>
    <property type="match status" value="1"/>
</dbReference>
<dbReference type="InterPro" id="IPR000672">
    <property type="entry name" value="THF_DH/CycHdrlase"/>
</dbReference>
<evidence type="ECO:0000256" key="3">
    <source>
        <dbReference type="ARBA" id="ARBA00022563"/>
    </source>
</evidence>
<accession>A0A382F652</accession>
<proteinExistence type="inferred from homology"/>
<keyword evidence="7" id="KW-0511">Multifunctional enzyme</keyword>
<feature type="domain" description="Tetrahydrofolate dehydrogenase/cyclohydrolase NAD(P)-binding" evidence="9">
    <location>
        <begin position="140"/>
        <end position="279"/>
    </location>
</feature>
<dbReference type="GO" id="GO:0004477">
    <property type="term" value="F:methenyltetrahydrofolate cyclohydrolase activity"/>
    <property type="evidence" value="ECO:0007669"/>
    <property type="project" value="TreeGrafter"/>
</dbReference>
<comment type="pathway">
    <text evidence="1">One-carbon metabolism; tetrahydrofolate interconversion.</text>
</comment>
<dbReference type="PANTHER" id="PTHR48099:SF5">
    <property type="entry name" value="C-1-TETRAHYDROFOLATE SYNTHASE, CYTOPLASMIC"/>
    <property type="match status" value="1"/>
</dbReference>
<dbReference type="InterPro" id="IPR020631">
    <property type="entry name" value="THF_DH/CycHdrlase_NAD-bd_dom"/>
</dbReference>
<protein>
    <submittedName>
        <fullName evidence="10">Uncharacterized protein</fullName>
    </submittedName>
</protein>
<comment type="subunit">
    <text evidence="2">Homodimer.</text>
</comment>
<dbReference type="CDD" id="cd01080">
    <property type="entry name" value="NAD_bind_m-THF_DH_Cyclohyd"/>
    <property type="match status" value="1"/>
</dbReference>
<organism evidence="10">
    <name type="scientific">marine metagenome</name>
    <dbReference type="NCBI Taxonomy" id="408172"/>
    <lineage>
        <taxon>unclassified sequences</taxon>
        <taxon>metagenomes</taxon>
        <taxon>ecological metagenomes</taxon>
    </lineage>
</organism>
<dbReference type="Pfam" id="PF02882">
    <property type="entry name" value="THF_DHG_CYH_C"/>
    <property type="match status" value="1"/>
</dbReference>
<evidence type="ECO:0000256" key="7">
    <source>
        <dbReference type="ARBA" id="ARBA00023268"/>
    </source>
</evidence>
<dbReference type="PRINTS" id="PR00085">
    <property type="entry name" value="THFDHDRGNASE"/>
</dbReference>
<evidence type="ECO:0000259" key="8">
    <source>
        <dbReference type="Pfam" id="PF00763"/>
    </source>
</evidence>
<dbReference type="InterPro" id="IPR020630">
    <property type="entry name" value="THF_DH/CycHdrlase_cat_dom"/>
</dbReference>
<dbReference type="GO" id="GO:0004488">
    <property type="term" value="F:methylenetetrahydrofolate dehydrogenase (NADP+) activity"/>
    <property type="evidence" value="ECO:0007669"/>
    <property type="project" value="InterPro"/>
</dbReference>
<name>A0A382F652_9ZZZZ</name>
<evidence type="ECO:0000256" key="4">
    <source>
        <dbReference type="ARBA" id="ARBA00022801"/>
    </source>
</evidence>
<evidence type="ECO:0000256" key="6">
    <source>
        <dbReference type="ARBA" id="ARBA00023002"/>
    </source>
</evidence>
<dbReference type="InterPro" id="IPR046346">
    <property type="entry name" value="Aminoacid_DH-like_N_sf"/>
</dbReference>
<sequence>MPAQIIDGKAIAKQIRLEIRERIETRAADGHRSPSLAVIQLGSDPVSAIYVRSKRKACQDAGIESVDFDLPAETPAAELLNLIDQLNADDTVDGILVQLPLPAHIDALCIIERIQAHKDVDGFHPFTVGRLAQRIPVLRPATPLGIMTLLERIGVDAKGQHAVVVGASNHVGRPLALEFLLAGATTTVCHKFTRDLKAHVNRADILAVAVGKPGLIPGSWIKPDAVVFDVGITRLEDGHLEGDVNFDEAIKYAAWITPVPGGVGPMTIAMLLQNTLTAAIAGPSLLDARP</sequence>
<dbReference type="Gene3D" id="3.40.50.720">
    <property type="entry name" value="NAD(P)-binding Rossmann-like Domain"/>
    <property type="match status" value="1"/>
</dbReference>
<dbReference type="NCBIfam" id="NF008058">
    <property type="entry name" value="PRK10792.1"/>
    <property type="match status" value="1"/>
</dbReference>
<evidence type="ECO:0000259" key="9">
    <source>
        <dbReference type="Pfam" id="PF02882"/>
    </source>
</evidence>
<keyword evidence="5" id="KW-0521">NADP</keyword>
<dbReference type="PANTHER" id="PTHR48099">
    <property type="entry name" value="C-1-TETRAHYDROFOLATE SYNTHASE, CYTOPLASMIC-RELATED"/>
    <property type="match status" value="1"/>
</dbReference>
<gene>
    <name evidence="10" type="ORF">METZ01_LOCUS210411</name>
</gene>
<keyword evidence="6" id="KW-0560">Oxidoreductase</keyword>
<dbReference type="GO" id="GO:0035999">
    <property type="term" value="P:tetrahydrofolate interconversion"/>
    <property type="evidence" value="ECO:0007669"/>
    <property type="project" value="TreeGrafter"/>
</dbReference>
<dbReference type="EMBL" id="UINC01047816">
    <property type="protein sequence ID" value="SVB57557.1"/>
    <property type="molecule type" value="Genomic_DNA"/>
</dbReference>
<dbReference type="AlphaFoldDB" id="A0A382F652"/>
<dbReference type="PROSITE" id="PS00767">
    <property type="entry name" value="THF_DHG_CYH_2"/>
    <property type="match status" value="1"/>
</dbReference>